<organism evidence="2 3">
    <name type="scientific">Pristionchus fissidentatus</name>
    <dbReference type="NCBI Taxonomy" id="1538716"/>
    <lineage>
        <taxon>Eukaryota</taxon>
        <taxon>Metazoa</taxon>
        <taxon>Ecdysozoa</taxon>
        <taxon>Nematoda</taxon>
        <taxon>Chromadorea</taxon>
        <taxon>Rhabditida</taxon>
        <taxon>Rhabditina</taxon>
        <taxon>Diplogasteromorpha</taxon>
        <taxon>Diplogasteroidea</taxon>
        <taxon>Neodiplogasteridae</taxon>
        <taxon>Pristionchus</taxon>
    </lineage>
</organism>
<feature type="compositionally biased region" description="Basic and acidic residues" evidence="1">
    <location>
        <begin position="130"/>
        <end position="144"/>
    </location>
</feature>
<name>A0AAV5W0M8_9BILA</name>
<dbReference type="AlphaFoldDB" id="A0AAV5W0M8"/>
<evidence type="ECO:0000256" key="1">
    <source>
        <dbReference type="SAM" id="MobiDB-lite"/>
    </source>
</evidence>
<comment type="caution">
    <text evidence="2">The sequence shown here is derived from an EMBL/GenBank/DDBJ whole genome shotgun (WGS) entry which is preliminary data.</text>
</comment>
<protein>
    <submittedName>
        <fullName evidence="2">Uncharacterized protein</fullName>
    </submittedName>
</protein>
<gene>
    <name evidence="2" type="ORF">PFISCL1PPCAC_15325</name>
</gene>
<accession>A0AAV5W0M8</accession>
<sequence>AAPSPIPSGLEDLSEEERMKIMSVMACAEWDAQSGLIPTSPSLTQPPIVAPSIEPHDLHLIPSTSDTRKDVVHSPMPVDMDLSGLSEAEREQILSVMQMAENMEGEIPSIISPYDQRVESAPSSSFIEPSIRDEKSREEFREDNELQPEVYGEQKW</sequence>
<dbReference type="Proteomes" id="UP001432322">
    <property type="component" value="Unassembled WGS sequence"/>
</dbReference>
<reference evidence="2" key="1">
    <citation type="submission" date="2023-10" db="EMBL/GenBank/DDBJ databases">
        <title>Genome assembly of Pristionchus species.</title>
        <authorList>
            <person name="Yoshida K."/>
            <person name="Sommer R.J."/>
        </authorList>
    </citation>
    <scope>NUCLEOTIDE SEQUENCE</scope>
    <source>
        <strain evidence="2">RS5133</strain>
    </source>
</reference>
<feature type="non-terminal residue" evidence="2">
    <location>
        <position position="1"/>
    </location>
</feature>
<evidence type="ECO:0000313" key="3">
    <source>
        <dbReference type="Proteomes" id="UP001432322"/>
    </source>
</evidence>
<evidence type="ECO:0000313" key="2">
    <source>
        <dbReference type="EMBL" id="GMT24028.1"/>
    </source>
</evidence>
<keyword evidence="3" id="KW-1185">Reference proteome</keyword>
<feature type="region of interest" description="Disordered" evidence="1">
    <location>
        <begin position="118"/>
        <end position="156"/>
    </location>
</feature>
<feature type="non-terminal residue" evidence="2">
    <location>
        <position position="156"/>
    </location>
</feature>
<dbReference type="EMBL" id="BTSY01000004">
    <property type="protein sequence ID" value="GMT24028.1"/>
    <property type="molecule type" value="Genomic_DNA"/>
</dbReference>
<proteinExistence type="predicted"/>